<evidence type="ECO:0000313" key="1">
    <source>
        <dbReference type="EMBL" id="KAI8024911.1"/>
    </source>
</evidence>
<reference evidence="1 2" key="1">
    <citation type="journal article" date="2022" name="Plant J.">
        <title>Chromosome-level genome of Camellia lanceoleosa provides a valuable resource for understanding genome evolution and self-incompatibility.</title>
        <authorList>
            <person name="Gong W."/>
            <person name="Xiao S."/>
            <person name="Wang L."/>
            <person name="Liao Z."/>
            <person name="Chang Y."/>
            <person name="Mo W."/>
            <person name="Hu G."/>
            <person name="Li W."/>
            <person name="Zhao G."/>
            <person name="Zhu H."/>
            <person name="Hu X."/>
            <person name="Ji K."/>
            <person name="Xiang X."/>
            <person name="Song Q."/>
            <person name="Yuan D."/>
            <person name="Jin S."/>
            <person name="Zhang L."/>
        </authorList>
    </citation>
    <scope>NUCLEOTIDE SEQUENCE [LARGE SCALE GENOMIC DNA]</scope>
    <source>
        <strain evidence="1">SQ_2022a</strain>
    </source>
</reference>
<gene>
    <name evidence="1" type="ORF">LOK49_LG02G00688</name>
</gene>
<keyword evidence="2" id="KW-1185">Reference proteome</keyword>
<organism evidence="1 2">
    <name type="scientific">Camellia lanceoleosa</name>
    <dbReference type="NCBI Taxonomy" id="1840588"/>
    <lineage>
        <taxon>Eukaryota</taxon>
        <taxon>Viridiplantae</taxon>
        <taxon>Streptophyta</taxon>
        <taxon>Embryophyta</taxon>
        <taxon>Tracheophyta</taxon>
        <taxon>Spermatophyta</taxon>
        <taxon>Magnoliopsida</taxon>
        <taxon>eudicotyledons</taxon>
        <taxon>Gunneridae</taxon>
        <taxon>Pentapetalae</taxon>
        <taxon>asterids</taxon>
        <taxon>Ericales</taxon>
        <taxon>Theaceae</taxon>
        <taxon>Camellia</taxon>
    </lineage>
</organism>
<name>A0ACC0ILA4_9ERIC</name>
<keyword evidence="1" id="KW-0378">Hydrolase</keyword>
<proteinExistence type="predicted"/>
<dbReference type="EMBL" id="CM045760">
    <property type="protein sequence ID" value="KAI8024911.1"/>
    <property type="molecule type" value="Genomic_DNA"/>
</dbReference>
<dbReference type="Proteomes" id="UP001060215">
    <property type="component" value="Chromosome 3"/>
</dbReference>
<evidence type="ECO:0000313" key="2">
    <source>
        <dbReference type="Proteomes" id="UP001060215"/>
    </source>
</evidence>
<comment type="caution">
    <text evidence="1">The sequence shown here is derived from an EMBL/GenBank/DDBJ whole genome shotgun (WGS) entry which is preliminary data.</text>
</comment>
<protein>
    <submittedName>
        <fullName evidence="1">Ubiquitin carboxyl-terminal hydrolase 13</fullName>
    </submittedName>
</protein>
<accession>A0ACC0ILA4</accession>
<sequence>MDPRGTSSSKWDCFASYHLAVVNPLDKSKSIHRDSWHCFSSKKKSHGWCDFTPSASFLDPKSSFLLNNDSILITADILVLNELVNFSHDNIEIQSNSMTSSVVSGPVGDGLRRRKEGLMMVAMVGVDGGCR</sequence>